<dbReference type="Pfam" id="PF00583">
    <property type="entry name" value="Acetyltransf_1"/>
    <property type="match status" value="1"/>
</dbReference>
<dbReference type="InterPro" id="IPR016181">
    <property type="entry name" value="Acyl_CoA_acyltransferase"/>
</dbReference>
<dbReference type="Gene3D" id="3.40.630.30">
    <property type="match status" value="1"/>
</dbReference>
<evidence type="ECO:0000313" key="2">
    <source>
        <dbReference type="EMBL" id="QUI21301.1"/>
    </source>
</evidence>
<feature type="domain" description="N-acetyltransferase" evidence="1">
    <location>
        <begin position="148"/>
        <end position="287"/>
    </location>
</feature>
<sequence>MMRQTLIKAAKNYIYQLDDFSEKAVIEQIKEELQDILSFNDNGVLEKRFKYIGVGKKEDYLNRFIETSEGTVLAGIRHMGGNPEEPFVYMWAGFKIQNVYKIIDQLRSYFEIFSPKSYRFWVRPDCNDYDATIIQQRFIAKIDDMVKYDLPLKIPTDYYDWYYNQYKVFHDLRPDFVDRVTVNPKEMMDECLKQGLLYQLEVDGEIAGLIAGEKETFLGESTVYIDEILTSSAFRGKGYGSKLLGSFVSLIDAKYLTCNIDSDNVTSTKTALRAGEVIFSQECLVEV</sequence>
<dbReference type="EMBL" id="CP058649">
    <property type="protein sequence ID" value="QUI21301.1"/>
    <property type="molecule type" value="Genomic_DNA"/>
</dbReference>
<dbReference type="AlphaFoldDB" id="A0A8J8MH05"/>
<protein>
    <submittedName>
        <fullName evidence="2">GNAT family N-acetyltransferase</fullName>
    </submittedName>
</protein>
<evidence type="ECO:0000259" key="1">
    <source>
        <dbReference type="PROSITE" id="PS51186"/>
    </source>
</evidence>
<dbReference type="PROSITE" id="PS51186">
    <property type="entry name" value="GNAT"/>
    <property type="match status" value="1"/>
</dbReference>
<accession>A0A8J8MH05</accession>
<dbReference type="InterPro" id="IPR000182">
    <property type="entry name" value="GNAT_dom"/>
</dbReference>
<gene>
    <name evidence="2" type="ORF">HZI73_02925</name>
</gene>
<dbReference type="RefSeq" id="WP_212696766.1">
    <property type="nucleotide sequence ID" value="NZ_CP058649.1"/>
</dbReference>
<dbReference type="SUPFAM" id="SSF55729">
    <property type="entry name" value="Acyl-CoA N-acyltransferases (Nat)"/>
    <property type="match status" value="1"/>
</dbReference>
<dbReference type="CDD" id="cd04301">
    <property type="entry name" value="NAT_SF"/>
    <property type="match status" value="1"/>
</dbReference>
<name>A0A8J8MH05_9FIRM</name>
<evidence type="ECO:0000313" key="3">
    <source>
        <dbReference type="Proteomes" id="UP000683246"/>
    </source>
</evidence>
<dbReference type="Proteomes" id="UP000683246">
    <property type="component" value="Chromosome"/>
</dbReference>
<reference evidence="2" key="1">
    <citation type="submission" date="2020-07" db="EMBL/GenBank/DDBJ databases">
        <title>Vallitalea pronyensis genome.</title>
        <authorList>
            <person name="Postec A."/>
        </authorList>
    </citation>
    <scope>NUCLEOTIDE SEQUENCE</scope>
    <source>
        <strain evidence="2">FatNI3</strain>
    </source>
</reference>
<keyword evidence="3" id="KW-1185">Reference proteome</keyword>
<dbReference type="GO" id="GO:0016747">
    <property type="term" value="F:acyltransferase activity, transferring groups other than amino-acyl groups"/>
    <property type="evidence" value="ECO:0007669"/>
    <property type="project" value="InterPro"/>
</dbReference>
<proteinExistence type="predicted"/>
<dbReference type="KEGG" id="vpy:HZI73_02925"/>
<organism evidence="2 3">
    <name type="scientific">Vallitalea pronyensis</name>
    <dbReference type="NCBI Taxonomy" id="1348613"/>
    <lineage>
        <taxon>Bacteria</taxon>
        <taxon>Bacillati</taxon>
        <taxon>Bacillota</taxon>
        <taxon>Clostridia</taxon>
        <taxon>Lachnospirales</taxon>
        <taxon>Vallitaleaceae</taxon>
        <taxon>Vallitalea</taxon>
    </lineage>
</organism>